<dbReference type="GO" id="GO:0003677">
    <property type="term" value="F:DNA binding"/>
    <property type="evidence" value="ECO:0007669"/>
    <property type="project" value="UniProtKB-KW"/>
</dbReference>
<keyword evidence="3" id="KW-0808">Transferase</keyword>
<dbReference type="GO" id="GO:0006508">
    <property type="term" value="P:proteolysis"/>
    <property type="evidence" value="ECO:0007669"/>
    <property type="project" value="UniProtKB-KW"/>
</dbReference>
<dbReference type="Gene3D" id="3.30.420.10">
    <property type="entry name" value="Ribonuclease H-like superfamily/Ribonuclease H"/>
    <property type="match status" value="1"/>
</dbReference>
<evidence type="ECO:0000256" key="14">
    <source>
        <dbReference type="ARBA" id="ARBA00023125"/>
    </source>
</evidence>
<dbReference type="EMBL" id="DQ381432">
    <property type="protein sequence ID" value="ABD78322.1"/>
    <property type="molecule type" value="Genomic_DNA"/>
</dbReference>
<evidence type="ECO:0000256" key="7">
    <source>
        <dbReference type="ARBA" id="ARBA00022750"/>
    </source>
</evidence>
<dbReference type="PANTHER" id="PTHR37984:SF5">
    <property type="entry name" value="PROTEIN NYNRIN-LIKE"/>
    <property type="match status" value="1"/>
</dbReference>
<dbReference type="PROSITE" id="PS50878">
    <property type="entry name" value="RT_POL"/>
    <property type="match status" value="1"/>
</dbReference>
<keyword evidence="2" id="KW-0645">Protease</keyword>
<dbReference type="InterPro" id="IPR001584">
    <property type="entry name" value="Integrase_cat-core"/>
</dbReference>
<dbReference type="Pfam" id="PF08284">
    <property type="entry name" value="RVP_2"/>
    <property type="match status" value="1"/>
</dbReference>
<dbReference type="InterPro" id="IPR021109">
    <property type="entry name" value="Peptidase_aspartic_dom_sf"/>
</dbReference>
<keyword evidence="6" id="KW-0479">Metal-binding</keyword>
<dbReference type="InterPro" id="IPR043128">
    <property type="entry name" value="Rev_trsase/Diguanyl_cyclase"/>
</dbReference>
<protein>
    <recommendedName>
        <fullName evidence="1">RNA-directed DNA polymerase</fullName>
        <ecNumber evidence="1">2.7.7.49</ecNumber>
    </recommendedName>
</protein>
<evidence type="ECO:0000256" key="6">
    <source>
        <dbReference type="ARBA" id="ARBA00022723"/>
    </source>
</evidence>
<evidence type="ECO:0000256" key="2">
    <source>
        <dbReference type="ARBA" id="ARBA00022670"/>
    </source>
</evidence>
<organism evidence="19">
    <name type="scientific">Primula vulgaris</name>
    <dbReference type="NCBI Taxonomy" id="175104"/>
    <lineage>
        <taxon>Eukaryota</taxon>
        <taxon>Viridiplantae</taxon>
        <taxon>Streptophyta</taxon>
        <taxon>Embryophyta</taxon>
        <taxon>Tracheophyta</taxon>
        <taxon>Spermatophyta</taxon>
        <taxon>Magnoliopsida</taxon>
        <taxon>eudicotyledons</taxon>
        <taxon>Gunneridae</taxon>
        <taxon>Pentapetalae</taxon>
        <taxon>asterids</taxon>
        <taxon>Ericales</taxon>
        <taxon>Primulaceae</taxon>
        <taxon>Primula</taxon>
    </lineage>
</organism>
<evidence type="ECO:0000256" key="15">
    <source>
        <dbReference type="ARBA" id="ARBA00023172"/>
    </source>
</evidence>
<dbReference type="FunFam" id="3.30.420.10:FF:000032">
    <property type="entry name" value="Retrovirus-related Pol polyprotein from transposon 297-like Protein"/>
    <property type="match status" value="1"/>
</dbReference>
<dbReference type="InterPro" id="IPR005162">
    <property type="entry name" value="Retrotrans_gag_dom"/>
</dbReference>
<dbReference type="InterPro" id="IPR036397">
    <property type="entry name" value="RNaseH_sf"/>
</dbReference>
<keyword evidence="8" id="KW-0255">Endonuclease</keyword>
<keyword evidence="9" id="KW-0378">Hydrolase</keyword>
<evidence type="ECO:0000259" key="17">
    <source>
        <dbReference type="PROSITE" id="PS50878"/>
    </source>
</evidence>
<keyword evidence="10" id="KW-0460">Magnesium</keyword>
<dbReference type="Pfam" id="PF17921">
    <property type="entry name" value="Integrase_H2C2"/>
    <property type="match status" value="1"/>
</dbReference>
<dbReference type="Gene3D" id="2.40.70.10">
    <property type="entry name" value="Acid Proteases"/>
    <property type="match status" value="1"/>
</dbReference>
<keyword evidence="5" id="KW-0540">Nuclease</keyword>
<dbReference type="InterPro" id="IPR012337">
    <property type="entry name" value="RNaseH-like_sf"/>
</dbReference>
<dbReference type="InterPro" id="IPR041373">
    <property type="entry name" value="RT_RNaseH"/>
</dbReference>
<dbReference type="Pfam" id="PF03732">
    <property type="entry name" value="Retrotrans_gag"/>
    <property type="match status" value="1"/>
</dbReference>
<evidence type="ECO:0000256" key="4">
    <source>
        <dbReference type="ARBA" id="ARBA00022695"/>
    </source>
</evidence>
<dbReference type="PROSITE" id="PS00141">
    <property type="entry name" value="ASP_PROTEASE"/>
    <property type="match status" value="1"/>
</dbReference>
<keyword evidence="7" id="KW-0064">Aspartyl protease</keyword>
<feature type="domain" description="Reverse transcriptase" evidence="17">
    <location>
        <begin position="512"/>
        <end position="691"/>
    </location>
</feature>
<dbReference type="GO" id="GO:0003964">
    <property type="term" value="F:RNA-directed DNA polymerase activity"/>
    <property type="evidence" value="ECO:0007669"/>
    <property type="project" value="UniProtKB-KW"/>
</dbReference>
<dbReference type="PANTHER" id="PTHR37984">
    <property type="entry name" value="PROTEIN CBG26694"/>
    <property type="match status" value="1"/>
</dbReference>
<dbReference type="SUPFAM" id="SSF53098">
    <property type="entry name" value="Ribonuclease H-like"/>
    <property type="match status" value="1"/>
</dbReference>
<dbReference type="Gene3D" id="3.10.10.10">
    <property type="entry name" value="HIV Type 1 Reverse Transcriptase, subunit A, domain 1"/>
    <property type="match status" value="1"/>
</dbReference>
<evidence type="ECO:0000256" key="5">
    <source>
        <dbReference type="ARBA" id="ARBA00022722"/>
    </source>
</evidence>
<feature type="coiled-coil region" evidence="16">
    <location>
        <begin position="1204"/>
        <end position="1235"/>
    </location>
</feature>
<evidence type="ECO:0000256" key="8">
    <source>
        <dbReference type="ARBA" id="ARBA00022759"/>
    </source>
</evidence>
<keyword evidence="16" id="KW-0175">Coiled coil</keyword>
<dbReference type="CDD" id="cd01647">
    <property type="entry name" value="RT_LTR"/>
    <property type="match status" value="1"/>
</dbReference>
<evidence type="ECO:0000256" key="16">
    <source>
        <dbReference type="SAM" id="Coils"/>
    </source>
</evidence>
<dbReference type="GO" id="GO:0003887">
    <property type="term" value="F:DNA-directed DNA polymerase activity"/>
    <property type="evidence" value="ECO:0007669"/>
    <property type="project" value="UniProtKB-KW"/>
</dbReference>
<reference evidence="19" key="1">
    <citation type="submission" date="2006-01" db="EMBL/GenBank/DDBJ databases">
        <title>Primula vulgaris mutant Hose in Hose was caused by a retrotransposon insertion in the PvGlo promoter.</title>
        <authorList>
            <person name="Li J."/>
            <person name="Dudas B."/>
            <person name="Cook H.E."/>
            <person name="Gilmartin P.M."/>
        </authorList>
    </citation>
    <scope>NUCLEOTIDE SEQUENCE</scope>
</reference>
<dbReference type="InterPro" id="IPR041588">
    <property type="entry name" value="Integrase_H2C2"/>
</dbReference>
<dbReference type="PROSITE" id="PS50994">
    <property type="entry name" value="INTEGRASE"/>
    <property type="match status" value="1"/>
</dbReference>
<keyword evidence="11" id="KW-0229">DNA integration</keyword>
<sequence length="1359" mass="156989">MGDGSNNLDSDHNHINLRTIRLDFPKFYGENVVEWVYKANQFFSLYQTPETQRIKIANLHFEGQPLVWYQNLEKSDLISSWDNLCDQMTKRFGENLNENPLDQLIKLKQRNSVKEYKSDFEIISNRVKDLSEEHKLTYFICGLKEEIGLTVKMLFPKSIETAFSIAKYQEEKLHLEKKPNFRTFQSQAPNNQATFSKTNNTTAITKLPPIKRLTQDELTDRRQKNLCYNCDEKWFRGHVCVKPKIFLLQNVEEFENEINEESVEEIDENIVGENAEITLQAITGVTNSTSIRFVGKLKGQKVSILVDSGSTHNFIDPKWVPLLKLSNVQSDIMEVKIANGDKIKSSGTCEKVKLLIQENQFEVDFLLLPLVGYDLVLGVHWLSQLGVINCDFKNLTMTFTHGNKKVCLKGLNNDTKIAEIQFLEGKMVKEQGFILQLYSTNVQNDSSLEDSKISPLLRGFPEVFSEPKGLPPEREHVHKIELIQGTNPISVRPYRYPYFQKNEIEKIVKELIESGFIRPSQSPFSSPVILVKKSDGSWRMCVDYRALNKVTIKDKFPIPVVDELLDELNGAKLFSKLDLRSGYHQIKMHANDVSKTAFRTHEGQYEFLVMPLVLTNAPATFQSAMNSVFKPFLENLCLFFFDDILVYSKTNDEHICHLEAVLKKMSEHKFFAKSSKCKFFQKEIDYLGHLISDQGVKADPNKIKAMLEWPVPKNLKGLRGFLGLTGYYRRFIRNYGGIARALTELLKKDAFLWSREAEIAFNNLKKAVTSPPVLALPDFNKTFTIECDASGQGVGAVLQQEKRPIAFFSKALKGRLLTLSTYEKELYALVQAIQKWRPYICCQEFIVNTDHQSLKYLLEQKISTPSQQKWLSKLLGYNFKIYYKQGALNKAADALSRVNEGQLMSVVVSTPIWEIKKEIMDCYEKDQKVAEISFQIANEVLAATNFKWINGLLFYKERLYVPNNNDLKIKTYAILHEDPDNGHTGFQKSLLLAYKEVYWQGLKKDLKKFVDSCVVCQTCKYGKTNAYGLLQPLPMPEQTWSEISMDFINGLPTSKNYNCIWVVVDRLTKYAHFIPLKHPFGAKELANEFLQNIFKLHGLPKKIISDRDTIFTSDFWKELFHLLGTKLLLSTAFHPQTDGQTEIVNKSLETYLRCYTSQYPKNWAKWIYLAEFWYNSTTHTSIKMPPFKALYGYEPPKLSHYLLSKEHKADIQELLQTKEEIMQALKTNYLEAQNRMKQNADLNRVDKCYKVGDYVYLKLQPYRQQSVIRRRNQKLAPRFFGPYKITEKVGAVAYKLELPPTSGIHPVFHISQLKLSIKDESRVLPQLPLSDLNGRLKPIPVKILQIRQKIEDLEFGRKY</sequence>
<dbReference type="GO" id="GO:0004519">
    <property type="term" value="F:endonuclease activity"/>
    <property type="evidence" value="ECO:0007669"/>
    <property type="project" value="UniProtKB-KW"/>
</dbReference>
<evidence type="ECO:0000256" key="3">
    <source>
        <dbReference type="ARBA" id="ARBA00022679"/>
    </source>
</evidence>
<dbReference type="CDD" id="cd00303">
    <property type="entry name" value="retropepsin_like"/>
    <property type="match status" value="1"/>
</dbReference>
<dbReference type="SUPFAM" id="SSF56672">
    <property type="entry name" value="DNA/RNA polymerases"/>
    <property type="match status" value="1"/>
</dbReference>
<evidence type="ECO:0000256" key="13">
    <source>
        <dbReference type="ARBA" id="ARBA00022932"/>
    </source>
</evidence>
<dbReference type="GO" id="GO:0046872">
    <property type="term" value="F:metal ion binding"/>
    <property type="evidence" value="ECO:0007669"/>
    <property type="project" value="UniProtKB-KW"/>
</dbReference>
<dbReference type="InterPro" id="IPR056924">
    <property type="entry name" value="SH3_Tf2-1"/>
</dbReference>
<dbReference type="EC" id="2.7.7.49" evidence="1"/>
<accession>A5X2S4</accession>
<keyword evidence="13" id="KW-0239">DNA-directed DNA polymerase</keyword>
<dbReference type="Pfam" id="PF00078">
    <property type="entry name" value="RVT_1"/>
    <property type="match status" value="1"/>
</dbReference>
<dbReference type="GO" id="GO:0003723">
    <property type="term" value="F:RNA binding"/>
    <property type="evidence" value="ECO:0007669"/>
    <property type="project" value="UniProtKB-KW"/>
</dbReference>
<evidence type="ECO:0000256" key="12">
    <source>
        <dbReference type="ARBA" id="ARBA00022918"/>
    </source>
</evidence>
<dbReference type="Pfam" id="PF17917">
    <property type="entry name" value="RT_RNaseH"/>
    <property type="match status" value="1"/>
</dbReference>
<proteinExistence type="predicted"/>
<name>A5X2S4_9ERIC</name>
<evidence type="ECO:0000313" key="19">
    <source>
        <dbReference type="EMBL" id="ABD78322.1"/>
    </source>
</evidence>
<keyword evidence="4" id="KW-0548">Nucleotidyltransferase</keyword>
<dbReference type="Gene3D" id="3.30.70.270">
    <property type="match status" value="2"/>
</dbReference>
<dbReference type="SUPFAM" id="SSF50630">
    <property type="entry name" value="Acid proteases"/>
    <property type="match status" value="1"/>
</dbReference>
<keyword evidence="12" id="KW-0695">RNA-directed DNA polymerase</keyword>
<dbReference type="GO" id="GO:0015074">
    <property type="term" value="P:DNA integration"/>
    <property type="evidence" value="ECO:0007669"/>
    <property type="project" value="UniProtKB-KW"/>
</dbReference>
<dbReference type="InterPro" id="IPR043502">
    <property type="entry name" value="DNA/RNA_pol_sf"/>
</dbReference>
<feature type="domain" description="Integrase catalytic" evidence="18">
    <location>
        <begin position="1030"/>
        <end position="1194"/>
    </location>
</feature>
<dbReference type="GO" id="GO:0004190">
    <property type="term" value="F:aspartic-type endopeptidase activity"/>
    <property type="evidence" value="ECO:0007669"/>
    <property type="project" value="UniProtKB-KW"/>
</dbReference>
<dbReference type="Gene3D" id="1.10.340.70">
    <property type="match status" value="1"/>
</dbReference>
<dbReference type="InterPro" id="IPR050951">
    <property type="entry name" value="Retrovirus_Pol_polyprotein"/>
</dbReference>
<dbReference type="Pfam" id="PF24626">
    <property type="entry name" value="SH3_Tf2-1"/>
    <property type="match status" value="1"/>
</dbReference>
<dbReference type="InterPro" id="IPR001969">
    <property type="entry name" value="Aspartic_peptidase_AS"/>
</dbReference>
<keyword evidence="15" id="KW-0233">DNA recombination</keyword>
<evidence type="ECO:0000259" key="18">
    <source>
        <dbReference type="PROSITE" id="PS50994"/>
    </source>
</evidence>
<keyword evidence="14" id="KW-0238">DNA-binding</keyword>
<dbReference type="GO" id="GO:0006310">
    <property type="term" value="P:DNA recombination"/>
    <property type="evidence" value="ECO:0007669"/>
    <property type="project" value="UniProtKB-KW"/>
</dbReference>
<evidence type="ECO:0000256" key="10">
    <source>
        <dbReference type="ARBA" id="ARBA00022842"/>
    </source>
</evidence>
<dbReference type="CDD" id="cd09274">
    <property type="entry name" value="RNase_HI_RT_Ty3"/>
    <property type="match status" value="1"/>
</dbReference>
<dbReference type="InterPro" id="IPR000477">
    <property type="entry name" value="RT_dom"/>
</dbReference>
<evidence type="ECO:0000256" key="9">
    <source>
        <dbReference type="ARBA" id="ARBA00022801"/>
    </source>
</evidence>
<dbReference type="FunFam" id="3.30.70.270:FF:000020">
    <property type="entry name" value="Transposon Tf2-6 polyprotein-like Protein"/>
    <property type="match status" value="1"/>
</dbReference>
<evidence type="ECO:0000256" key="11">
    <source>
        <dbReference type="ARBA" id="ARBA00022908"/>
    </source>
</evidence>
<dbReference type="Gene3D" id="3.10.20.370">
    <property type="match status" value="1"/>
</dbReference>
<evidence type="ECO:0000256" key="1">
    <source>
        <dbReference type="ARBA" id="ARBA00012493"/>
    </source>
</evidence>